<dbReference type="RefSeq" id="XP_013328561.1">
    <property type="nucleotide sequence ID" value="XM_013473107.1"/>
</dbReference>
<dbReference type="NCBIfam" id="NF041278">
    <property type="entry name" value="CmcJ_NvfI_EfuI"/>
    <property type="match status" value="1"/>
</dbReference>
<gene>
    <name evidence="2" type="ORF">T310_4011</name>
</gene>
<dbReference type="STRING" id="1408163.A0A0F4YUN8"/>
<keyword evidence="3" id="KW-1185">Reference proteome</keyword>
<evidence type="ECO:0008006" key="4">
    <source>
        <dbReference type="Google" id="ProtNLM"/>
    </source>
</evidence>
<evidence type="ECO:0000313" key="2">
    <source>
        <dbReference type="EMBL" id="KKA21949.1"/>
    </source>
</evidence>
<evidence type="ECO:0000256" key="1">
    <source>
        <dbReference type="ARBA" id="ARBA00023604"/>
    </source>
</evidence>
<accession>A0A0F4YUN8</accession>
<sequence>MAAAAVVPSKKDIQTELVYWKRLEDRLVVTDFTQPGGEQRFAEQENYNERHPVQIHDIRGEEAKYTLDKNGFQYVRHDVPELDDWSDEEKIKAILIPKTEELVRQVTGATKSIVFTHRIRCLATDSAKRADNRAPAHSVHSDFTPTGALHNLDITVKDPAEVERLRRGRVLAINVWRPLKTITKDPLAVCDWQSVNAQDEWIAYRFVFPHGWNELGKVVRSANHKWYYLSRQQPNEPLLFKQFDSRATEQGGCTVAHSAFVDPEFVDAEPRQSIEIKMFAFIPEEA</sequence>
<proteinExistence type="inferred from homology"/>
<dbReference type="PANTHER" id="PTHR34598">
    <property type="entry name" value="BLL6449 PROTEIN"/>
    <property type="match status" value="1"/>
</dbReference>
<dbReference type="PANTHER" id="PTHR34598:SF3">
    <property type="entry name" value="OXIDOREDUCTASE AN1597"/>
    <property type="match status" value="1"/>
</dbReference>
<dbReference type="InterPro" id="IPR044053">
    <property type="entry name" value="AsaB-like"/>
</dbReference>
<protein>
    <recommendedName>
        <fullName evidence="4">Methyltransferase</fullName>
    </recommendedName>
</protein>
<dbReference type="OrthoDB" id="4223284at2759"/>
<comment type="similarity">
    <text evidence="1">Belongs to the asaB hydroxylase/desaturase family.</text>
</comment>
<dbReference type="AlphaFoldDB" id="A0A0F4YUN8"/>
<organism evidence="2 3">
    <name type="scientific">Rasamsonia emersonii (strain ATCC 16479 / CBS 393.64 / IMI 116815)</name>
    <dbReference type="NCBI Taxonomy" id="1408163"/>
    <lineage>
        <taxon>Eukaryota</taxon>
        <taxon>Fungi</taxon>
        <taxon>Dikarya</taxon>
        <taxon>Ascomycota</taxon>
        <taxon>Pezizomycotina</taxon>
        <taxon>Eurotiomycetes</taxon>
        <taxon>Eurotiomycetidae</taxon>
        <taxon>Eurotiales</taxon>
        <taxon>Trichocomaceae</taxon>
        <taxon>Rasamsonia</taxon>
    </lineage>
</organism>
<dbReference type="GeneID" id="25316360"/>
<dbReference type="GO" id="GO:0016491">
    <property type="term" value="F:oxidoreductase activity"/>
    <property type="evidence" value="ECO:0007669"/>
    <property type="project" value="InterPro"/>
</dbReference>
<reference evidence="2 3" key="1">
    <citation type="submission" date="2015-04" db="EMBL/GenBank/DDBJ databases">
        <authorList>
            <person name="Heijne W.H."/>
            <person name="Fedorova N.D."/>
            <person name="Nierman W.C."/>
            <person name="Vollebregt A.W."/>
            <person name="Zhao Z."/>
            <person name="Wu L."/>
            <person name="Kumar M."/>
            <person name="Stam H."/>
            <person name="van den Berg M.A."/>
            <person name="Pel H.J."/>
        </authorList>
    </citation>
    <scope>NUCLEOTIDE SEQUENCE [LARGE SCALE GENOMIC DNA]</scope>
    <source>
        <strain evidence="2 3">CBS 393.64</strain>
    </source>
</reference>
<evidence type="ECO:0000313" key="3">
    <source>
        <dbReference type="Proteomes" id="UP000053958"/>
    </source>
</evidence>
<comment type="caution">
    <text evidence="2">The sequence shown here is derived from an EMBL/GenBank/DDBJ whole genome shotgun (WGS) entry which is preliminary data.</text>
</comment>
<dbReference type="EMBL" id="LASV01000163">
    <property type="protein sequence ID" value="KKA21949.1"/>
    <property type="molecule type" value="Genomic_DNA"/>
</dbReference>
<name>A0A0F4YUN8_RASE3</name>
<dbReference type="Proteomes" id="UP000053958">
    <property type="component" value="Unassembled WGS sequence"/>
</dbReference>